<dbReference type="SUPFAM" id="SSF53335">
    <property type="entry name" value="S-adenosyl-L-methionine-dependent methyltransferases"/>
    <property type="match status" value="1"/>
</dbReference>
<proteinExistence type="predicted"/>
<evidence type="ECO:0000313" key="1">
    <source>
        <dbReference type="EMBL" id="TQS44720.1"/>
    </source>
</evidence>
<keyword evidence="1" id="KW-0808">Transferase</keyword>
<dbReference type="PIRSF" id="PIRSF017393">
    <property type="entry name" value="MTase_SAV2177"/>
    <property type="match status" value="1"/>
</dbReference>
<dbReference type="Pfam" id="PF04672">
    <property type="entry name" value="Methyltransf_19"/>
    <property type="match status" value="1"/>
</dbReference>
<evidence type="ECO:0000313" key="2">
    <source>
        <dbReference type="Proteomes" id="UP000317982"/>
    </source>
</evidence>
<keyword evidence="2" id="KW-1185">Reference proteome</keyword>
<organism evidence="1 2">
    <name type="scientific">Cryptosporangium phraense</name>
    <dbReference type="NCBI Taxonomy" id="2593070"/>
    <lineage>
        <taxon>Bacteria</taxon>
        <taxon>Bacillati</taxon>
        <taxon>Actinomycetota</taxon>
        <taxon>Actinomycetes</taxon>
        <taxon>Cryptosporangiales</taxon>
        <taxon>Cryptosporangiaceae</taxon>
        <taxon>Cryptosporangium</taxon>
    </lineage>
</organism>
<dbReference type="EMBL" id="VIRS01000007">
    <property type="protein sequence ID" value="TQS44720.1"/>
    <property type="molecule type" value="Genomic_DNA"/>
</dbReference>
<dbReference type="GO" id="GO:0008168">
    <property type="term" value="F:methyltransferase activity"/>
    <property type="evidence" value="ECO:0007669"/>
    <property type="project" value="UniProtKB-KW"/>
</dbReference>
<reference evidence="1 2" key="1">
    <citation type="submission" date="2019-07" db="EMBL/GenBank/DDBJ databases">
        <title>Cryptosporangium phraense sp. nov., isolated from plant litter.</title>
        <authorList>
            <person name="Suriyachadkun C."/>
        </authorList>
    </citation>
    <scope>NUCLEOTIDE SEQUENCE [LARGE SCALE GENOMIC DNA]</scope>
    <source>
        <strain evidence="1 2">A-T 5661</strain>
    </source>
</reference>
<dbReference type="GO" id="GO:0032259">
    <property type="term" value="P:methylation"/>
    <property type="evidence" value="ECO:0007669"/>
    <property type="project" value="UniProtKB-KW"/>
</dbReference>
<dbReference type="AlphaFoldDB" id="A0A545ATQ6"/>
<dbReference type="RefSeq" id="WP_142704702.1">
    <property type="nucleotide sequence ID" value="NZ_VIRS01000007.1"/>
</dbReference>
<sequence>MTDRTGVDASTPQTARIWNYLLGGVDNYAVDRAVGDEIIAGLPHLAENARLSRAFLNRAVRYLAGDAGVRQFLDVGSGLPAASATHEVARGVARDARVVYVDYDPLVAAHARVLLRRDGSEHSAERAAGAEGAEGGNAIDYLNADMRDAATILRDASRTLDLTEPVGLLLMGVLGHVESDAEAKAIVDALLDGLAPGSYLALYDGSDTSAANNEAVRIWNLSANPKYHLRSPARLAALFDDLDLIEPCVVSVTHWHPENAAGPRPDAIDQYCGVGRKPVR</sequence>
<comment type="caution">
    <text evidence="1">The sequence shown here is derived from an EMBL/GenBank/DDBJ whole genome shotgun (WGS) entry which is preliminary data.</text>
</comment>
<dbReference type="InterPro" id="IPR029063">
    <property type="entry name" value="SAM-dependent_MTases_sf"/>
</dbReference>
<dbReference type="InParanoid" id="A0A545ATQ6"/>
<accession>A0A545ATQ6</accession>
<protein>
    <submittedName>
        <fullName evidence="1">SAM-dependent methyltransferase</fullName>
    </submittedName>
</protein>
<dbReference type="Proteomes" id="UP000317982">
    <property type="component" value="Unassembled WGS sequence"/>
</dbReference>
<name>A0A545ATQ6_9ACTN</name>
<dbReference type="Gene3D" id="3.40.50.150">
    <property type="entry name" value="Vaccinia Virus protein VP39"/>
    <property type="match status" value="1"/>
</dbReference>
<dbReference type="OrthoDB" id="4073278at2"/>
<gene>
    <name evidence="1" type="ORF">FL583_12160</name>
</gene>
<keyword evidence="1" id="KW-0489">Methyltransferase</keyword>
<dbReference type="InterPro" id="IPR006764">
    <property type="entry name" value="SAM_dep_MeTrfase_SAV2177_type"/>
</dbReference>